<dbReference type="Proteomes" id="UP000469185">
    <property type="component" value="Unassembled WGS sequence"/>
</dbReference>
<dbReference type="PANTHER" id="PTHR10357">
    <property type="entry name" value="ALPHA-AMYLASE FAMILY MEMBER"/>
    <property type="match status" value="1"/>
</dbReference>
<dbReference type="RefSeq" id="WP_163815401.1">
    <property type="nucleotide sequence ID" value="NZ_JAAGOB010000001.1"/>
</dbReference>
<evidence type="ECO:0000256" key="4">
    <source>
        <dbReference type="SAM" id="MobiDB-lite"/>
    </source>
</evidence>
<dbReference type="EMBL" id="JAAGOB010000001">
    <property type="protein sequence ID" value="NED94018.1"/>
    <property type="molecule type" value="Genomic_DNA"/>
</dbReference>
<accession>A0A6N9YGI5</accession>
<protein>
    <submittedName>
        <fullName evidence="6">Alpha-amylase</fullName>
    </submittedName>
</protein>
<dbReference type="InterPro" id="IPR017853">
    <property type="entry name" value="GH"/>
</dbReference>
<feature type="region of interest" description="Disordered" evidence="4">
    <location>
        <begin position="370"/>
        <end position="393"/>
    </location>
</feature>
<dbReference type="Pfam" id="PF00128">
    <property type="entry name" value="Alpha-amylase"/>
    <property type="match status" value="1"/>
</dbReference>
<feature type="domain" description="Glycosyl hydrolase family 13 catalytic" evidence="5">
    <location>
        <begin position="15"/>
        <end position="417"/>
    </location>
</feature>
<dbReference type="InterPro" id="IPR006047">
    <property type="entry name" value="GH13_cat_dom"/>
</dbReference>
<evidence type="ECO:0000313" key="6">
    <source>
        <dbReference type="EMBL" id="NED94018.1"/>
    </source>
</evidence>
<gene>
    <name evidence="6" type="ORF">G1H11_01690</name>
</gene>
<evidence type="ECO:0000313" key="7">
    <source>
        <dbReference type="Proteomes" id="UP000469185"/>
    </source>
</evidence>
<evidence type="ECO:0000256" key="1">
    <source>
        <dbReference type="ARBA" id="ARBA00008061"/>
    </source>
</evidence>
<dbReference type="FunFam" id="3.90.400.10:FF:000002">
    <property type="entry name" value="Sucrose isomerase"/>
    <property type="match status" value="1"/>
</dbReference>
<dbReference type="Gene3D" id="3.90.400.10">
    <property type="entry name" value="Oligo-1,6-glucosidase, Domain 2"/>
    <property type="match status" value="1"/>
</dbReference>
<dbReference type="Gene3D" id="3.20.20.80">
    <property type="entry name" value="Glycosidases"/>
    <property type="match status" value="1"/>
</dbReference>
<name>A0A6N9YGI5_9ACTN</name>
<dbReference type="PANTHER" id="PTHR10357:SF179">
    <property type="entry name" value="NEUTRAL AND BASIC AMINO ACID TRANSPORT PROTEIN RBAT"/>
    <property type="match status" value="1"/>
</dbReference>
<evidence type="ECO:0000256" key="2">
    <source>
        <dbReference type="ARBA" id="ARBA00022801"/>
    </source>
</evidence>
<proteinExistence type="inferred from homology"/>
<dbReference type="GO" id="GO:0004556">
    <property type="term" value="F:alpha-amylase activity"/>
    <property type="evidence" value="ECO:0007669"/>
    <property type="project" value="TreeGrafter"/>
</dbReference>
<sequence length="522" mass="57702">MPNDRPWWLDAVGYEVYVPSFQDSDGDGWGDLPGLHQRLDYLHDLGVSVLWISAFFPSPMRGHGNDVADYRDVDARYGTLADVDALLDAAHTRGMHVVADLVVTHTSNEHPWFANARDARYRDYYIWHDPAPDGGPPNNWLSHTGGPAWTLDRGTGQYYLHLNTPHQPDLNWANPAVAEEFDQILRFWLDRGLDGFRIDAAHFTTKHADLPGDPLLDADQVPETAAIHRRWRRIADAYDALLVGEMGVLELDRLTTYMHDGGLHSAFWFGLAEADGEPSLVADMLRAASTASPHLSWTQSRHGRPRAVSRYTAAITTSDTGAPAREDTAEGRRRVLAIATLTMGLPGIPSLYYGEELGLTDAVIPASKHHDSLARTTGGAMSREGARTPMPWEPSATLGFTTAERARLPFGSRDPSDTVAAQRLDPASCWSVTRRLLHARRRLAQLRDHSVEWFETTNEMIAYRSGRIAVIANLSGHAQPPPFDTSAWTCVFDTDQPPVLDSPAPLSPLHKLSAGQAVILSK</sequence>
<keyword evidence="3" id="KW-0326">Glycosidase</keyword>
<organism evidence="6 7">
    <name type="scientific">Phytoactinopolyspora alkaliphila</name>
    <dbReference type="NCBI Taxonomy" id="1783498"/>
    <lineage>
        <taxon>Bacteria</taxon>
        <taxon>Bacillati</taxon>
        <taxon>Actinomycetota</taxon>
        <taxon>Actinomycetes</taxon>
        <taxon>Jiangellales</taxon>
        <taxon>Jiangellaceae</taxon>
        <taxon>Phytoactinopolyspora</taxon>
    </lineage>
</organism>
<evidence type="ECO:0000259" key="5">
    <source>
        <dbReference type="SMART" id="SM00642"/>
    </source>
</evidence>
<evidence type="ECO:0000256" key="3">
    <source>
        <dbReference type="ARBA" id="ARBA00023295"/>
    </source>
</evidence>
<comment type="similarity">
    <text evidence="1">Belongs to the glycosyl hydrolase 13 family.</text>
</comment>
<dbReference type="SMART" id="SM00642">
    <property type="entry name" value="Aamy"/>
    <property type="match status" value="1"/>
</dbReference>
<keyword evidence="2" id="KW-0378">Hydrolase</keyword>
<dbReference type="GO" id="GO:0009313">
    <property type="term" value="P:oligosaccharide catabolic process"/>
    <property type="evidence" value="ECO:0007669"/>
    <property type="project" value="TreeGrafter"/>
</dbReference>
<reference evidence="6 7" key="1">
    <citation type="submission" date="2020-02" db="EMBL/GenBank/DDBJ databases">
        <authorList>
            <person name="Li X.-J."/>
            <person name="Feng X.-M."/>
        </authorList>
    </citation>
    <scope>NUCLEOTIDE SEQUENCE [LARGE SCALE GENOMIC DNA]</scope>
    <source>
        <strain evidence="6 7">CGMCC 4.7225</strain>
    </source>
</reference>
<comment type="caution">
    <text evidence="6">The sequence shown here is derived from an EMBL/GenBank/DDBJ whole genome shotgun (WGS) entry which is preliminary data.</text>
</comment>
<keyword evidence="7" id="KW-1185">Reference proteome</keyword>
<dbReference type="SUPFAM" id="SSF51445">
    <property type="entry name" value="(Trans)glycosidases"/>
    <property type="match status" value="1"/>
</dbReference>
<dbReference type="InterPro" id="IPR045857">
    <property type="entry name" value="O16G_dom_2"/>
</dbReference>
<dbReference type="AlphaFoldDB" id="A0A6N9YGI5"/>